<reference evidence="2 3" key="2">
    <citation type="submission" date="2019-01" db="EMBL/GenBank/DDBJ databases">
        <title>Tautonia sociabilis, a novel thermotolerant planctomycete of Isosphaeraceae family, isolated from a 4000 m deep subterranean habitat.</title>
        <authorList>
            <person name="Kovaleva O.L."/>
            <person name="Elcheninov A.G."/>
            <person name="Van Heerden E."/>
            <person name="Toshchakov S.V."/>
            <person name="Novikov A."/>
            <person name="Bonch-Osmolovskaya E.A."/>
            <person name="Kublanov I.V."/>
        </authorList>
    </citation>
    <scope>NUCLEOTIDE SEQUENCE [LARGE SCALE GENOMIC DNA]</scope>
    <source>
        <strain evidence="2 3">GM2012</strain>
    </source>
</reference>
<dbReference type="EMBL" id="RYZH01000010">
    <property type="protein sequence ID" value="RUL88485.1"/>
    <property type="molecule type" value="Genomic_DNA"/>
</dbReference>
<dbReference type="RefSeq" id="WP_126724656.1">
    <property type="nucleotide sequence ID" value="NZ_RYZH01000010.1"/>
</dbReference>
<dbReference type="OrthoDB" id="241383at2"/>
<reference evidence="2 3" key="1">
    <citation type="submission" date="2018-12" db="EMBL/GenBank/DDBJ databases">
        <authorList>
            <person name="Toschakov S.V."/>
        </authorList>
    </citation>
    <scope>NUCLEOTIDE SEQUENCE [LARGE SCALE GENOMIC DNA]</scope>
    <source>
        <strain evidence="2 3">GM2012</strain>
    </source>
</reference>
<sequence length="657" mass="71860">MKRIIAIAALLGSLGVLLKLGTKRADVSARNGGPDRPAVPTEPAGDERSRIEERIRATYPEHLELVDRVLDRFGRNAILVERTDGLRGLQLLDRLDLEALYLYEHASEDFRRLASLVDDDAAAEILLNWREYFGLKRSDATDRKVLITAISRLNTRQRRASAAYPSALPLILSDPSGVTALIDRWEGDQDRLGQALAVLMCIDLAEGSTDLSSAVRTIDLYGDLALDAFRLQGLEGFATVHRFGTVLLALRDAIPLDQALIVLRVNEDYVAERLRSRSPEAIAGELRHVAAVNLVPEVGGSPSGLRLIADHGQAAERALRRVGPDAATVSYDHYHNISDRQEAVEAIAEYGPAALAMLTKYANHEGFRDILRRHGPGVIPPVARADASPEDLARLQEKDDRSTLEWISYAMTSFSGESGQAMIARIREDGLARVEELASADTAYYEFLPLYDLLHLGNVARQGYSPTRGEYAWAAVDAAFVIADALSLMSLQPHGAVAFEVARSELKAAARGAIKRTGREAAEETAEVAGRLAAREAAGEASDAAARAARWWIVRASGGLYETLRHTPEALSRLSLREATELARPYGRQAGLRLTRWEPLRFLKDGALVVRRIPPDRGLKYLVFEAAQAAVGLGAIHKMEEHLASRRPLPTASASGR</sequence>
<keyword evidence="3" id="KW-1185">Reference proteome</keyword>
<feature type="region of interest" description="Disordered" evidence="1">
    <location>
        <begin position="26"/>
        <end position="49"/>
    </location>
</feature>
<dbReference type="AlphaFoldDB" id="A0A432MN09"/>
<proteinExistence type="predicted"/>
<evidence type="ECO:0000256" key="1">
    <source>
        <dbReference type="SAM" id="MobiDB-lite"/>
    </source>
</evidence>
<evidence type="ECO:0000313" key="2">
    <source>
        <dbReference type="EMBL" id="RUL88485.1"/>
    </source>
</evidence>
<protein>
    <submittedName>
        <fullName evidence="2">Uncharacterized protein</fullName>
    </submittedName>
</protein>
<gene>
    <name evidence="2" type="ORF">TsocGM_07160</name>
</gene>
<dbReference type="Proteomes" id="UP000280296">
    <property type="component" value="Unassembled WGS sequence"/>
</dbReference>
<accession>A0A432MN09</accession>
<organism evidence="2 3">
    <name type="scientific">Tautonia sociabilis</name>
    <dbReference type="NCBI Taxonomy" id="2080755"/>
    <lineage>
        <taxon>Bacteria</taxon>
        <taxon>Pseudomonadati</taxon>
        <taxon>Planctomycetota</taxon>
        <taxon>Planctomycetia</taxon>
        <taxon>Isosphaerales</taxon>
        <taxon>Isosphaeraceae</taxon>
        <taxon>Tautonia</taxon>
    </lineage>
</organism>
<comment type="caution">
    <text evidence="2">The sequence shown here is derived from an EMBL/GenBank/DDBJ whole genome shotgun (WGS) entry which is preliminary data.</text>
</comment>
<name>A0A432MN09_9BACT</name>
<evidence type="ECO:0000313" key="3">
    <source>
        <dbReference type="Proteomes" id="UP000280296"/>
    </source>
</evidence>